<name>M2RLP4_CERS8</name>
<reference evidence="2 3" key="1">
    <citation type="journal article" date="2012" name="Proc. Natl. Acad. Sci. U.S.A.">
        <title>Comparative genomics of Ceriporiopsis subvermispora and Phanerochaete chrysosporium provide insight into selective ligninolysis.</title>
        <authorList>
            <person name="Fernandez-Fueyo E."/>
            <person name="Ruiz-Duenas F.J."/>
            <person name="Ferreira P."/>
            <person name="Floudas D."/>
            <person name="Hibbett D.S."/>
            <person name="Canessa P."/>
            <person name="Larrondo L.F."/>
            <person name="James T.Y."/>
            <person name="Seelenfreund D."/>
            <person name="Lobos S."/>
            <person name="Polanco R."/>
            <person name="Tello M."/>
            <person name="Honda Y."/>
            <person name="Watanabe T."/>
            <person name="Watanabe T."/>
            <person name="Ryu J.S."/>
            <person name="Kubicek C.P."/>
            <person name="Schmoll M."/>
            <person name="Gaskell J."/>
            <person name="Hammel K.E."/>
            <person name="St John F.J."/>
            <person name="Vanden Wymelenberg A."/>
            <person name="Sabat G."/>
            <person name="Splinter BonDurant S."/>
            <person name="Syed K."/>
            <person name="Yadav J.S."/>
            <person name="Doddapaneni H."/>
            <person name="Subramanian V."/>
            <person name="Lavin J.L."/>
            <person name="Oguiza J.A."/>
            <person name="Perez G."/>
            <person name="Pisabarro A.G."/>
            <person name="Ramirez L."/>
            <person name="Santoyo F."/>
            <person name="Master E."/>
            <person name="Coutinho P.M."/>
            <person name="Henrissat B."/>
            <person name="Lombard V."/>
            <person name="Magnuson J.K."/>
            <person name="Kuees U."/>
            <person name="Hori C."/>
            <person name="Igarashi K."/>
            <person name="Samejima M."/>
            <person name="Held B.W."/>
            <person name="Barry K.W."/>
            <person name="LaButti K.M."/>
            <person name="Lapidus A."/>
            <person name="Lindquist E.A."/>
            <person name="Lucas S.M."/>
            <person name="Riley R."/>
            <person name="Salamov A.A."/>
            <person name="Hoffmeister D."/>
            <person name="Schwenk D."/>
            <person name="Hadar Y."/>
            <person name="Yarden O."/>
            <person name="de Vries R.P."/>
            <person name="Wiebenga A."/>
            <person name="Stenlid J."/>
            <person name="Eastwood D."/>
            <person name="Grigoriev I.V."/>
            <person name="Berka R.M."/>
            <person name="Blanchette R.A."/>
            <person name="Kersten P."/>
            <person name="Martinez A.T."/>
            <person name="Vicuna R."/>
            <person name="Cullen D."/>
        </authorList>
    </citation>
    <scope>NUCLEOTIDE SEQUENCE [LARGE SCALE GENOMIC DNA]</scope>
    <source>
        <strain evidence="2 3">B</strain>
    </source>
</reference>
<gene>
    <name evidence="2" type="ORF">CERSUDRAFT_121967</name>
</gene>
<dbReference type="AlphaFoldDB" id="M2RLP4"/>
<protein>
    <recommendedName>
        <fullName evidence="1">DUF6533 domain-containing protein</fullName>
    </recommendedName>
</protein>
<sequence>MLPFSFYRSVSAVSASQSVGNQLIDAARSEWIASLVMIAASDAWQLNVLSGIQVVVVYDHLVSVSKEVQHVWGRSWSSVNVLYYINRWTALVWACFNVAVLFPVESHKVDELLAHLDPSTDLESVYPTDKA</sequence>
<dbReference type="HOGENOM" id="CLU_1927341_0_0_1"/>
<dbReference type="EMBL" id="KB445793">
    <property type="protein sequence ID" value="EMD39786.1"/>
    <property type="molecule type" value="Genomic_DNA"/>
</dbReference>
<proteinExistence type="predicted"/>
<dbReference type="Proteomes" id="UP000016930">
    <property type="component" value="Unassembled WGS sequence"/>
</dbReference>
<evidence type="ECO:0000313" key="2">
    <source>
        <dbReference type="EMBL" id="EMD39786.1"/>
    </source>
</evidence>
<keyword evidence="3" id="KW-1185">Reference proteome</keyword>
<organism evidence="2 3">
    <name type="scientific">Ceriporiopsis subvermispora (strain B)</name>
    <name type="common">White-rot fungus</name>
    <name type="synonym">Gelatoporia subvermispora</name>
    <dbReference type="NCBI Taxonomy" id="914234"/>
    <lineage>
        <taxon>Eukaryota</taxon>
        <taxon>Fungi</taxon>
        <taxon>Dikarya</taxon>
        <taxon>Basidiomycota</taxon>
        <taxon>Agaricomycotina</taxon>
        <taxon>Agaricomycetes</taxon>
        <taxon>Polyporales</taxon>
        <taxon>Gelatoporiaceae</taxon>
        <taxon>Gelatoporia</taxon>
    </lineage>
</organism>
<feature type="domain" description="DUF6533" evidence="1">
    <location>
        <begin position="54"/>
        <end position="92"/>
    </location>
</feature>
<dbReference type="Pfam" id="PF20151">
    <property type="entry name" value="DUF6533"/>
    <property type="match status" value="1"/>
</dbReference>
<evidence type="ECO:0000259" key="1">
    <source>
        <dbReference type="Pfam" id="PF20151"/>
    </source>
</evidence>
<accession>M2RLP4</accession>
<dbReference type="InterPro" id="IPR045340">
    <property type="entry name" value="DUF6533"/>
</dbReference>
<evidence type="ECO:0000313" key="3">
    <source>
        <dbReference type="Proteomes" id="UP000016930"/>
    </source>
</evidence>